<dbReference type="STRING" id="363999.A0A439CUE6"/>
<dbReference type="AlphaFoldDB" id="A0A439CUE6"/>
<evidence type="ECO:0000256" key="7">
    <source>
        <dbReference type="ARBA" id="ARBA00023033"/>
    </source>
</evidence>
<evidence type="ECO:0000313" key="11">
    <source>
        <dbReference type="Proteomes" id="UP000286045"/>
    </source>
</evidence>
<comment type="caution">
    <text evidence="10">The sequence shown here is derived from an EMBL/GenBank/DDBJ whole genome shotgun (WGS) entry which is preliminary data.</text>
</comment>
<dbReference type="InterPro" id="IPR050121">
    <property type="entry name" value="Cytochrome_P450_monoxygenase"/>
</dbReference>
<organism evidence="10 11">
    <name type="scientific">Xylaria grammica</name>
    <dbReference type="NCBI Taxonomy" id="363999"/>
    <lineage>
        <taxon>Eukaryota</taxon>
        <taxon>Fungi</taxon>
        <taxon>Dikarya</taxon>
        <taxon>Ascomycota</taxon>
        <taxon>Pezizomycotina</taxon>
        <taxon>Sordariomycetes</taxon>
        <taxon>Xylariomycetidae</taxon>
        <taxon>Xylariales</taxon>
        <taxon>Xylariaceae</taxon>
        <taxon>Xylaria</taxon>
    </lineage>
</organism>
<dbReference type="PROSITE" id="PS00086">
    <property type="entry name" value="CYTOCHROME_P450"/>
    <property type="match status" value="1"/>
</dbReference>
<evidence type="ECO:0000256" key="8">
    <source>
        <dbReference type="PIRSR" id="PIRSR602401-1"/>
    </source>
</evidence>
<evidence type="ECO:0000256" key="2">
    <source>
        <dbReference type="ARBA" id="ARBA00010617"/>
    </source>
</evidence>
<feature type="binding site" description="axial binding residue" evidence="8">
    <location>
        <position position="269"/>
    </location>
    <ligand>
        <name>heme</name>
        <dbReference type="ChEBI" id="CHEBI:30413"/>
    </ligand>
    <ligandPart>
        <name>Fe</name>
        <dbReference type="ChEBI" id="CHEBI:18248"/>
    </ligandPart>
</feature>
<accession>A0A439CUE6</accession>
<evidence type="ECO:0000256" key="9">
    <source>
        <dbReference type="RuleBase" id="RU000461"/>
    </source>
</evidence>
<dbReference type="GO" id="GO:0020037">
    <property type="term" value="F:heme binding"/>
    <property type="evidence" value="ECO:0007669"/>
    <property type="project" value="InterPro"/>
</dbReference>
<gene>
    <name evidence="10" type="ORF">EKO27_g9342</name>
</gene>
<proteinExistence type="inferred from homology"/>
<dbReference type="InterPro" id="IPR002401">
    <property type="entry name" value="Cyt_P450_E_grp-I"/>
</dbReference>
<protein>
    <recommendedName>
        <fullName evidence="12">Cytochrome P450</fullName>
    </recommendedName>
</protein>
<dbReference type="PANTHER" id="PTHR24305:SF237">
    <property type="entry name" value="CYTOCHROME P450 MONOOXYGENASE ATNE-RELATED"/>
    <property type="match status" value="1"/>
</dbReference>
<dbReference type="InterPro" id="IPR017972">
    <property type="entry name" value="Cyt_P450_CS"/>
</dbReference>
<dbReference type="InterPro" id="IPR001128">
    <property type="entry name" value="Cyt_P450"/>
</dbReference>
<comment type="cofactor">
    <cofactor evidence="1 8">
        <name>heme</name>
        <dbReference type="ChEBI" id="CHEBI:30413"/>
    </cofactor>
</comment>
<dbReference type="GO" id="GO:0005506">
    <property type="term" value="F:iron ion binding"/>
    <property type="evidence" value="ECO:0007669"/>
    <property type="project" value="InterPro"/>
</dbReference>
<dbReference type="PRINTS" id="PR00385">
    <property type="entry name" value="P450"/>
</dbReference>
<evidence type="ECO:0000256" key="4">
    <source>
        <dbReference type="ARBA" id="ARBA00022723"/>
    </source>
</evidence>
<dbReference type="Gene3D" id="1.10.630.10">
    <property type="entry name" value="Cytochrome P450"/>
    <property type="match status" value="1"/>
</dbReference>
<evidence type="ECO:0000256" key="6">
    <source>
        <dbReference type="ARBA" id="ARBA00023004"/>
    </source>
</evidence>
<sequence length="335" mass="37401">MARQFNYLAFDSLTAVAFGADYNTTEEQRRRHVLDAISENNVRLGVLMQASKLAICRLDRRLFPRSARAGYEFVRFLRTLLQTRLENQAFSSDIFSFLQRCKDPETGGGLSAVELSTETATFLVAGTDTTSTTMSALSHYLTGSPQCYYRVADEIRQTFKSLDEIHLGAALNSCVFLRACIDEALRLSSPGGATFWREVEAGGASLGGDFIPGGCEVGVAVYTIHHDPRYWVDPFAYKPERWLNNGTGAKEQMRSRSPYFPFNIGSRSCVGKPLAISQIMLTYARLLWEFDFQRADTEPATQGRMDDGAEPSEYTLKDHVAGRGEGPILCFKPRF</sequence>
<keyword evidence="11" id="KW-1185">Reference proteome</keyword>
<keyword evidence="6 8" id="KW-0408">Iron</keyword>
<keyword evidence="4 8" id="KW-0479">Metal-binding</keyword>
<dbReference type="SUPFAM" id="SSF48264">
    <property type="entry name" value="Cytochrome P450"/>
    <property type="match status" value="1"/>
</dbReference>
<dbReference type="Pfam" id="PF00067">
    <property type="entry name" value="p450"/>
    <property type="match status" value="1"/>
</dbReference>
<dbReference type="EMBL" id="RYZI01000402">
    <property type="protein sequence ID" value="RWA05762.1"/>
    <property type="molecule type" value="Genomic_DNA"/>
</dbReference>
<evidence type="ECO:0000256" key="5">
    <source>
        <dbReference type="ARBA" id="ARBA00023002"/>
    </source>
</evidence>
<dbReference type="PANTHER" id="PTHR24305">
    <property type="entry name" value="CYTOCHROME P450"/>
    <property type="match status" value="1"/>
</dbReference>
<evidence type="ECO:0008006" key="12">
    <source>
        <dbReference type="Google" id="ProtNLM"/>
    </source>
</evidence>
<dbReference type="GO" id="GO:0004497">
    <property type="term" value="F:monooxygenase activity"/>
    <property type="evidence" value="ECO:0007669"/>
    <property type="project" value="UniProtKB-KW"/>
</dbReference>
<dbReference type="InterPro" id="IPR036396">
    <property type="entry name" value="Cyt_P450_sf"/>
</dbReference>
<keyword evidence="3 8" id="KW-0349">Heme</keyword>
<name>A0A439CUE6_9PEZI</name>
<evidence type="ECO:0000256" key="1">
    <source>
        <dbReference type="ARBA" id="ARBA00001971"/>
    </source>
</evidence>
<evidence type="ECO:0000313" key="10">
    <source>
        <dbReference type="EMBL" id="RWA05762.1"/>
    </source>
</evidence>
<keyword evidence="7 9" id="KW-0503">Monooxygenase</keyword>
<evidence type="ECO:0000256" key="3">
    <source>
        <dbReference type="ARBA" id="ARBA00022617"/>
    </source>
</evidence>
<keyword evidence="5 9" id="KW-0560">Oxidoreductase</keyword>
<dbReference type="PRINTS" id="PR00463">
    <property type="entry name" value="EP450I"/>
</dbReference>
<reference evidence="10 11" key="1">
    <citation type="submission" date="2018-12" db="EMBL/GenBank/DDBJ databases">
        <title>Draft genome sequence of Xylaria grammica IHI A82.</title>
        <authorList>
            <person name="Buettner E."/>
            <person name="Kellner H."/>
        </authorList>
    </citation>
    <scope>NUCLEOTIDE SEQUENCE [LARGE SCALE GENOMIC DNA]</scope>
    <source>
        <strain evidence="10 11">IHI A82</strain>
    </source>
</reference>
<dbReference type="Proteomes" id="UP000286045">
    <property type="component" value="Unassembled WGS sequence"/>
</dbReference>
<dbReference type="GO" id="GO:0016705">
    <property type="term" value="F:oxidoreductase activity, acting on paired donors, with incorporation or reduction of molecular oxygen"/>
    <property type="evidence" value="ECO:0007669"/>
    <property type="project" value="InterPro"/>
</dbReference>
<comment type="similarity">
    <text evidence="2 9">Belongs to the cytochrome P450 family.</text>
</comment>